<dbReference type="SUPFAM" id="SSF140586">
    <property type="entry name" value="Dcp2 domain-like"/>
    <property type="match status" value="1"/>
</dbReference>
<feature type="domain" description="Nudix hydrolase" evidence="10">
    <location>
        <begin position="94"/>
        <end position="221"/>
    </location>
</feature>
<feature type="compositionally biased region" description="Low complexity" evidence="9">
    <location>
        <begin position="283"/>
        <end position="299"/>
    </location>
</feature>
<evidence type="ECO:0000256" key="8">
    <source>
        <dbReference type="ARBA" id="ARBA00023211"/>
    </source>
</evidence>
<evidence type="ECO:0000313" key="12">
    <source>
        <dbReference type="Proteomes" id="UP000738325"/>
    </source>
</evidence>
<evidence type="ECO:0000256" key="2">
    <source>
        <dbReference type="ARBA" id="ARBA00004496"/>
    </source>
</evidence>
<dbReference type="FunFam" id="3.90.79.10:FF:000003">
    <property type="entry name" value="M7GpppN-mRNA hydrolase isoform 2"/>
    <property type="match status" value="1"/>
</dbReference>
<dbReference type="Proteomes" id="UP000738325">
    <property type="component" value="Unassembled WGS sequence"/>
</dbReference>
<reference evidence="11" key="1">
    <citation type="journal article" date="2020" name="Fungal Divers.">
        <title>Resolving the Mortierellaceae phylogeny through synthesis of multi-gene phylogenetics and phylogenomics.</title>
        <authorList>
            <person name="Vandepol N."/>
            <person name="Liber J."/>
            <person name="Desiro A."/>
            <person name="Na H."/>
            <person name="Kennedy M."/>
            <person name="Barry K."/>
            <person name="Grigoriev I.V."/>
            <person name="Miller A.N."/>
            <person name="O'Donnell K."/>
            <person name="Stajich J.E."/>
            <person name="Bonito G."/>
        </authorList>
    </citation>
    <scope>NUCLEOTIDE SEQUENCE</scope>
    <source>
        <strain evidence="11">REB-010B</strain>
    </source>
</reference>
<dbReference type="CDD" id="cd03672">
    <property type="entry name" value="NUDIX_Dcp2p_Nudt20"/>
    <property type="match status" value="1"/>
</dbReference>
<dbReference type="PANTHER" id="PTHR23114:SF17">
    <property type="entry name" value="M7GPPPN-MRNA HYDROLASE"/>
    <property type="match status" value="1"/>
</dbReference>
<sequence length="539" mass="59479">MAWTNATFENVLDDLSSRFIINVPDEELASVERICFQIEQAHWFYEDFIREQNTALPSFNLKNFSAKFFQHCPLLHEWANEHETAFANFMEYKIRVPVCGAIILNEAMDKCLLVKGWTARSGWGFPKGKINKDEPDTSCAVREVWEETGFDVTEKIKDEDYVEQTIKDQRIRLYIIKGVTESTVFEPQTRKEISKIEWHYIAELPLSKPKAVEKGTQSGKESGTERANGLKNPSRYYMVTPFVYKLKNWISNQKRNMKRNRGQHGHTTQHHHTQAAENQVAASSPRRQPQPQQQQQQSPGTDSEVLKSMLGIGKGPQSMQDLAPYQQYISPVQETRSNSDSLKALLGIQNSASTNTFTRDGMATGSPTLHSLPASYNQSRPVSSPAPSSSTSSYQHGSDALKVMLGIPTQSNSSLLNTNQVANGASSVSSMAGMVPNNQGPVSWRPQFSPQVHHSSTSGSPVPTRNGSVDLLALLKGGSTGAGENSNNAGFFSNGNGHGSELNGRHSNPGFDQSGMANGGAPVKSKSMQNFAFDVDALF</sequence>
<dbReference type="InterPro" id="IPR015797">
    <property type="entry name" value="NUDIX_hydrolase-like_dom_sf"/>
</dbReference>
<comment type="similarity">
    <text evidence="3">Belongs to the Nudix hydrolase family. DCP2 subfamily.</text>
</comment>
<dbReference type="SUPFAM" id="SSF55811">
    <property type="entry name" value="Nudix"/>
    <property type="match status" value="1"/>
</dbReference>
<evidence type="ECO:0000256" key="3">
    <source>
        <dbReference type="ARBA" id="ARBA00005279"/>
    </source>
</evidence>
<feature type="region of interest" description="Disordered" evidence="9">
    <location>
        <begin position="259"/>
        <end position="319"/>
    </location>
</feature>
<dbReference type="FunFam" id="1.10.10.1050:FF:000003">
    <property type="entry name" value="Decapping enzyme Dcp2, putative"/>
    <property type="match status" value="1"/>
</dbReference>
<dbReference type="Gene3D" id="3.90.79.10">
    <property type="entry name" value="Nucleoside Triphosphate Pyrophosphohydrolase"/>
    <property type="match status" value="1"/>
</dbReference>
<feature type="compositionally biased region" description="Basic residues" evidence="9">
    <location>
        <begin position="259"/>
        <end position="273"/>
    </location>
</feature>
<accession>A0A9P6RSJ1</accession>
<keyword evidence="5" id="KW-0479">Metal-binding</keyword>
<feature type="region of interest" description="Disordered" evidence="9">
    <location>
        <begin position="209"/>
        <end position="232"/>
    </location>
</feature>
<dbReference type="PANTHER" id="PTHR23114">
    <property type="entry name" value="M7GPPPN-MRNA HYDROLASE"/>
    <property type="match status" value="1"/>
</dbReference>
<dbReference type="Pfam" id="PF05026">
    <property type="entry name" value="DCP2"/>
    <property type="match status" value="1"/>
</dbReference>
<dbReference type="GO" id="GO:0000290">
    <property type="term" value="P:deadenylation-dependent decapping of nuclear-transcribed mRNA"/>
    <property type="evidence" value="ECO:0007669"/>
    <property type="project" value="InterPro"/>
</dbReference>
<dbReference type="InterPro" id="IPR007722">
    <property type="entry name" value="DCP2_BoxA"/>
</dbReference>
<dbReference type="GO" id="GO:0000932">
    <property type="term" value="C:P-body"/>
    <property type="evidence" value="ECO:0007669"/>
    <property type="project" value="TreeGrafter"/>
</dbReference>
<keyword evidence="8" id="KW-0464">Manganese</keyword>
<keyword evidence="4" id="KW-0963">Cytoplasm</keyword>
<dbReference type="Gene3D" id="1.10.10.1050">
    <property type="entry name" value="Dcp2, box A domain"/>
    <property type="match status" value="1"/>
</dbReference>
<organism evidence="11 12">
    <name type="scientific">Dissophora globulifera</name>
    <dbReference type="NCBI Taxonomy" id="979702"/>
    <lineage>
        <taxon>Eukaryota</taxon>
        <taxon>Fungi</taxon>
        <taxon>Fungi incertae sedis</taxon>
        <taxon>Mucoromycota</taxon>
        <taxon>Mortierellomycotina</taxon>
        <taxon>Mortierellomycetes</taxon>
        <taxon>Mortierellales</taxon>
        <taxon>Mortierellaceae</taxon>
        <taxon>Dissophora</taxon>
    </lineage>
</organism>
<gene>
    <name evidence="11" type="primary">DCP2</name>
    <name evidence="11" type="ORF">BGZ99_005525</name>
</gene>
<evidence type="ECO:0000256" key="5">
    <source>
        <dbReference type="ARBA" id="ARBA00022723"/>
    </source>
</evidence>
<dbReference type="InterPro" id="IPR044099">
    <property type="entry name" value="Dcp2_NUDIX"/>
</dbReference>
<comment type="cofactor">
    <cofactor evidence="1">
        <name>Mn(2+)</name>
        <dbReference type="ChEBI" id="CHEBI:29035"/>
    </cofactor>
</comment>
<evidence type="ECO:0000313" key="11">
    <source>
        <dbReference type="EMBL" id="KAG0328342.1"/>
    </source>
</evidence>
<protein>
    <submittedName>
        <fullName evidence="11">mRNA-decapping enzyme subunit 2</fullName>
    </submittedName>
</protein>
<feature type="region of interest" description="Disordered" evidence="9">
    <location>
        <begin position="355"/>
        <end position="396"/>
    </location>
</feature>
<dbReference type="AlphaFoldDB" id="A0A9P6RSJ1"/>
<evidence type="ECO:0000256" key="1">
    <source>
        <dbReference type="ARBA" id="ARBA00001936"/>
    </source>
</evidence>
<dbReference type="PROSITE" id="PS51462">
    <property type="entry name" value="NUDIX"/>
    <property type="match status" value="1"/>
</dbReference>
<comment type="caution">
    <text evidence="11">The sequence shown here is derived from an EMBL/GenBank/DDBJ whole genome shotgun (WGS) entry which is preliminary data.</text>
</comment>
<evidence type="ECO:0000256" key="4">
    <source>
        <dbReference type="ARBA" id="ARBA00022490"/>
    </source>
</evidence>
<dbReference type="SMART" id="SM01125">
    <property type="entry name" value="DCP2"/>
    <property type="match status" value="1"/>
</dbReference>
<dbReference type="GO" id="GO:0140933">
    <property type="term" value="F:5'-(N(7)-methylguanosine 5'-triphospho)-[mRNA] hydrolase activity"/>
    <property type="evidence" value="ECO:0007669"/>
    <property type="project" value="InterPro"/>
</dbReference>
<keyword evidence="12" id="KW-1185">Reference proteome</keyword>
<feature type="compositionally biased region" description="Low complexity" evidence="9">
    <location>
        <begin position="491"/>
        <end position="501"/>
    </location>
</feature>
<evidence type="ECO:0000259" key="10">
    <source>
        <dbReference type="PROSITE" id="PS51462"/>
    </source>
</evidence>
<keyword evidence="6" id="KW-0378">Hydrolase</keyword>
<dbReference type="GO" id="GO:0000184">
    <property type="term" value="P:nuclear-transcribed mRNA catabolic process, nonsense-mediated decay"/>
    <property type="evidence" value="ECO:0007669"/>
    <property type="project" value="InterPro"/>
</dbReference>
<dbReference type="OrthoDB" id="18996at2759"/>
<feature type="compositionally biased region" description="Polar residues" evidence="9">
    <location>
        <begin position="365"/>
        <end position="378"/>
    </location>
</feature>
<dbReference type="InterPro" id="IPR036189">
    <property type="entry name" value="DCP2_BoxA_sf"/>
</dbReference>
<dbReference type="GO" id="GO:0003723">
    <property type="term" value="F:RNA binding"/>
    <property type="evidence" value="ECO:0007669"/>
    <property type="project" value="UniProtKB-KW"/>
</dbReference>
<evidence type="ECO:0000256" key="9">
    <source>
        <dbReference type="SAM" id="MobiDB-lite"/>
    </source>
</evidence>
<feature type="region of interest" description="Disordered" evidence="9">
    <location>
        <begin position="491"/>
        <end position="522"/>
    </location>
</feature>
<dbReference type="GO" id="GO:0030145">
    <property type="term" value="F:manganese ion binding"/>
    <property type="evidence" value="ECO:0007669"/>
    <property type="project" value="InterPro"/>
</dbReference>
<proteinExistence type="inferred from homology"/>
<keyword evidence="7" id="KW-0694">RNA-binding</keyword>
<evidence type="ECO:0000256" key="7">
    <source>
        <dbReference type="ARBA" id="ARBA00022884"/>
    </source>
</evidence>
<dbReference type="InterPro" id="IPR020084">
    <property type="entry name" value="NUDIX_hydrolase_CS"/>
</dbReference>
<feature type="compositionally biased region" description="Low complexity" evidence="9">
    <location>
        <begin position="379"/>
        <end position="393"/>
    </location>
</feature>
<comment type="subcellular location">
    <subcellularLocation>
        <location evidence="2">Cytoplasm</location>
    </subcellularLocation>
</comment>
<dbReference type="InterPro" id="IPR000086">
    <property type="entry name" value="NUDIX_hydrolase_dom"/>
</dbReference>
<name>A0A9P6RSJ1_9FUNG</name>
<dbReference type="EMBL" id="JAAAIP010000036">
    <property type="protein sequence ID" value="KAG0328342.1"/>
    <property type="molecule type" value="Genomic_DNA"/>
</dbReference>
<dbReference type="Pfam" id="PF00293">
    <property type="entry name" value="NUDIX"/>
    <property type="match status" value="1"/>
</dbReference>
<dbReference type="PROSITE" id="PS00893">
    <property type="entry name" value="NUDIX_BOX"/>
    <property type="match status" value="1"/>
</dbReference>
<evidence type="ECO:0000256" key="6">
    <source>
        <dbReference type="ARBA" id="ARBA00022801"/>
    </source>
</evidence>